<evidence type="ECO:0000256" key="1">
    <source>
        <dbReference type="SAM" id="MobiDB-lite"/>
    </source>
</evidence>
<sequence length="113" mass="12486">MTLIRVSTTVPRPKTVEILDIQTNERGIGIPLSVNQPWFHDSGETKKPGKGHRKIELKDPPQSGALLLNASVKDKYVVTLQGCFDLAASIMVCSTCNSIYTSPRARPHEEIED</sequence>
<dbReference type="Proteomes" id="UP000076858">
    <property type="component" value="Unassembled WGS sequence"/>
</dbReference>
<proteinExistence type="predicted"/>
<reference evidence="2 3" key="1">
    <citation type="submission" date="2016-03" db="EMBL/GenBank/DDBJ databases">
        <title>EvidentialGene: Evidence-directed Construction of Genes on Genomes.</title>
        <authorList>
            <person name="Gilbert D.G."/>
            <person name="Choi J.-H."/>
            <person name="Mockaitis K."/>
            <person name="Colbourne J."/>
            <person name="Pfrender M."/>
        </authorList>
    </citation>
    <scope>NUCLEOTIDE SEQUENCE [LARGE SCALE GENOMIC DNA]</scope>
    <source>
        <strain evidence="2 3">Xinb3</strain>
        <tissue evidence="2">Complete organism</tissue>
    </source>
</reference>
<protein>
    <submittedName>
        <fullName evidence="2">Uncharacterized protein</fullName>
    </submittedName>
</protein>
<evidence type="ECO:0000313" key="2">
    <source>
        <dbReference type="EMBL" id="KZS08239.1"/>
    </source>
</evidence>
<feature type="region of interest" description="Disordered" evidence="1">
    <location>
        <begin position="32"/>
        <end position="58"/>
    </location>
</feature>
<evidence type="ECO:0000313" key="3">
    <source>
        <dbReference type="Proteomes" id="UP000076858"/>
    </source>
</evidence>
<gene>
    <name evidence="2" type="ORF">APZ42_027849</name>
</gene>
<keyword evidence="3" id="KW-1185">Reference proteome</keyword>
<accession>A0A164R0X1</accession>
<name>A0A164R0X1_9CRUS</name>
<dbReference type="EMBL" id="LRGB01002277">
    <property type="protein sequence ID" value="KZS08239.1"/>
    <property type="molecule type" value="Genomic_DNA"/>
</dbReference>
<organism evidence="2 3">
    <name type="scientific">Daphnia magna</name>
    <dbReference type="NCBI Taxonomy" id="35525"/>
    <lineage>
        <taxon>Eukaryota</taxon>
        <taxon>Metazoa</taxon>
        <taxon>Ecdysozoa</taxon>
        <taxon>Arthropoda</taxon>
        <taxon>Crustacea</taxon>
        <taxon>Branchiopoda</taxon>
        <taxon>Diplostraca</taxon>
        <taxon>Cladocera</taxon>
        <taxon>Anomopoda</taxon>
        <taxon>Daphniidae</taxon>
        <taxon>Daphnia</taxon>
    </lineage>
</organism>
<comment type="caution">
    <text evidence="2">The sequence shown here is derived from an EMBL/GenBank/DDBJ whole genome shotgun (WGS) entry which is preliminary data.</text>
</comment>
<dbReference type="AlphaFoldDB" id="A0A164R0X1"/>